<dbReference type="SMART" id="SM00028">
    <property type="entry name" value="TPR"/>
    <property type="match status" value="2"/>
</dbReference>
<dbReference type="SUPFAM" id="SSF48452">
    <property type="entry name" value="TPR-like"/>
    <property type="match status" value="1"/>
</dbReference>
<evidence type="ECO:0000313" key="4">
    <source>
        <dbReference type="EMBL" id="RFM23562.1"/>
    </source>
</evidence>
<sequence length="640" mass="71598">MANLKSKSRKVAHSQSSSPSAAHPTSSAPKRYPTWFYGVLVLIPVLFFLLLELGLRLADYGETYPVFVTFDLRPNKLRLNPDIPRKYFRNLSVTPSPILDVFDKVKAPNALRVFVLGESSAAGWPYPPHIAFSRTIQRGLEALYPHRHIEVINLGLAAICTYTIKDFVSALIEHKPDLVIFYNGHNEYYGVLGIGSSMRFGNSRFLTNLRLFLQEFRLYQLLERFVTRLAQLATSPNEADQGTLMARVIGESAIAFGSDTYRKGLEQFEDNMRKMLSQLSAHGVPVVLGTLVSNYKDLPPFVSLNEEPNAASLFKAATQALHAGDSLKAKQLFLQAKDLDGLRFRAPEAINRIICQLATEYGAALADIQAEFERRSPYGIVGNTLICDHLHPTVEGYQLMGKVFLQTALAHHFLPPPSHAPQAETLDSLLFSPAFSLLDKTYSDLKLRLLKGSYPFVPKGQPNLLLQAFKPQNLIDTLALRCLSEEIGFEEAHYAAANFLLAQGESDAAELELQSFIAKVPFLELPYRKAGQIFIKHQRFDKALPYLQRAYAISPTAYTAKWIGQILVYQNQPDAAIPYLEQSLALGGESDSQTYYNLAGAYYQTHRLDKAIACLKRCLQLSPNYPNAKVFYEQLTAPEP</sequence>
<gene>
    <name evidence="5" type="ORF">D0433_07640</name>
    <name evidence="4" type="ORF">D0433_10395</name>
</gene>
<reference evidence="5 6" key="1">
    <citation type="journal article" date="2011" name="ISME J.">
        <title>Community ecology of hot spring cyanobacterial mats: predominant populations and their functional potential.</title>
        <authorList>
            <person name="Klatt C.G."/>
            <person name="Wood J.M."/>
            <person name="Rusch D.B."/>
            <person name="Bateson M.M."/>
            <person name="Hamamura N."/>
            <person name="Heidelberg J.F."/>
            <person name="Grossman A.R."/>
            <person name="Bhaya D."/>
            <person name="Cohan F.M."/>
            <person name="Kuhl M."/>
            <person name="Bryant D.A."/>
            <person name="Ward D.M."/>
        </authorList>
    </citation>
    <scope>NUCLEOTIDE SEQUENCE [LARGE SCALE GENOMIC DNA]</scope>
    <source>
        <strain evidence="5">OS</strain>
    </source>
</reference>
<dbReference type="Pfam" id="PF00515">
    <property type="entry name" value="TPR_1"/>
    <property type="match status" value="1"/>
</dbReference>
<dbReference type="PANTHER" id="PTHR30383:SF5">
    <property type="entry name" value="SGNH HYDROLASE-TYPE ESTERASE DOMAIN-CONTAINING PROTEIN"/>
    <property type="match status" value="1"/>
</dbReference>
<accession>A0A395LZL8</accession>
<organism evidence="5 6">
    <name type="scientific">Candidatus Thermochlorobacter aerophilus</name>
    <dbReference type="NCBI Taxonomy" id="1868324"/>
    <lineage>
        <taxon>Bacteria</taxon>
        <taxon>Pseudomonadati</taxon>
        <taxon>Chlorobiota</taxon>
        <taxon>Chlorobiia</taxon>
        <taxon>Chlorobiales</taxon>
        <taxon>Candidatus Thermochlorobacteriaceae</taxon>
        <taxon>Candidatus Thermochlorobacter</taxon>
    </lineage>
</organism>
<evidence type="ECO:0000313" key="5">
    <source>
        <dbReference type="EMBL" id="RFM23966.1"/>
    </source>
</evidence>
<dbReference type="InterPro" id="IPR051532">
    <property type="entry name" value="Ester_Hydrolysis_Enzymes"/>
</dbReference>
<keyword evidence="1" id="KW-0802">TPR repeat</keyword>
<dbReference type="AlphaFoldDB" id="A0A395LZL8"/>
<dbReference type="GO" id="GO:0004622">
    <property type="term" value="F:phosphatidylcholine lysophospholipase activity"/>
    <property type="evidence" value="ECO:0007669"/>
    <property type="project" value="TreeGrafter"/>
</dbReference>
<name>A0A395LZL8_9BACT</name>
<evidence type="ECO:0000313" key="6">
    <source>
        <dbReference type="Proteomes" id="UP000266389"/>
    </source>
</evidence>
<dbReference type="SUPFAM" id="SSF52266">
    <property type="entry name" value="SGNH hydrolase"/>
    <property type="match status" value="1"/>
</dbReference>
<dbReference type="InterPro" id="IPR036514">
    <property type="entry name" value="SGNH_hydro_sf"/>
</dbReference>
<keyword evidence="3" id="KW-0812">Transmembrane</keyword>
<reference evidence="5" key="2">
    <citation type="submission" date="2017-08" db="EMBL/GenBank/DDBJ databases">
        <authorList>
            <person name="de Groot N.N."/>
        </authorList>
    </citation>
    <scope>NUCLEOTIDE SEQUENCE</scope>
    <source>
        <strain evidence="5">OS</strain>
    </source>
</reference>
<dbReference type="InterPro" id="IPR019734">
    <property type="entry name" value="TPR_rpt"/>
</dbReference>
<comment type="caution">
    <text evidence="5">The sequence shown here is derived from an EMBL/GenBank/DDBJ whole genome shotgun (WGS) entry which is preliminary data.</text>
</comment>
<dbReference type="Gene3D" id="3.40.50.1110">
    <property type="entry name" value="SGNH hydrolase"/>
    <property type="match status" value="1"/>
</dbReference>
<proteinExistence type="predicted"/>
<keyword evidence="3" id="KW-1133">Transmembrane helix</keyword>
<dbReference type="EMBL" id="PHFL01000062">
    <property type="protein sequence ID" value="RFM23562.1"/>
    <property type="molecule type" value="Genomic_DNA"/>
</dbReference>
<feature type="transmembrane region" description="Helical" evidence="3">
    <location>
        <begin position="35"/>
        <end position="55"/>
    </location>
</feature>
<dbReference type="PROSITE" id="PS50005">
    <property type="entry name" value="TPR"/>
    <property type="match status" value="2"/>
</dbReference>
<feature type="repeat" description="TPR" evidence="1">
    <location>
        <begin position="592"/>
        <end position="625"/>
    </location>
</feature>
<dbReference type="PANTHER" id="PTHR30383">
    <property type="entry name" value="THIOESTERASE 1/PROTEASE 1/LYSOPHOSPHOLIPASE L1"/>
    <property type="match status" value="1"/>
</dbReference>
<feature type="repeat" description="TPR" evidence="1">
    <location>
        <begin position="524"/>
        <end position="557"/>
    </location>
</feature>
<dbReference type="InterPro" id="IPR011990">
    <property type="entry name" value="TPR-like_helical_dom_sf"/>
</dbReference>
<protein>
    <submittedName>
        <fullName evidence="5">Tetratricopeptide repeat protein</fullName>
    </submittedName>
</protein>
<evidence type="ECO:0000256" key="1">
    <source>
        <dbReference type="PROSITE-ProRule" id="PRU00339"/>
    </source>
</evidence>
<feature type="compositionally biased region" description="Basic residues" evidence="2">
    <location>
        <begin position="1"/>
        <end position="12"/>
    </location>
</feature>
<dbReference type="Gene3D" id="1.25.40.10">
    <property type="entry name" value="Tetratricopeptide repeat domain"/>
    <property type="match status" value="1"/>
</dbReference>
<feature type="compositionally biased region" description="Low complexity" evidence="2">
    <location>
        <begin position="13"/>
        <end position="28"/>
    </location>
</feature>
<dbReference type="PROSITE" id="PS50293">
    <property type="entry name" value="TPR_REGION"/>
    <property type="match status" value="1"/>
</dbReference>
<dbReference type="EMBL" id="PHFL01000049">
    <property type="protein sequence ID" value="RFM23966.1"/>
    <property type="molecule type" value="Genomic_DNA"/>
</dbReference>
<evidence type="ECO:0000256" key="2">
    <source>
        <dbReference type="SAM" id="MobiDB-lite"/>
    </source>
</evidence>
<feature type="region of interest" description="Disordered" evidence="2">
    <location>
        <begin position="1"/>
        <end position="28"/>
    </location>
</feature>
<dbReference type="Proteomes" id="UP000266389">
    <property type="component" value="Unassembled WGS sequence"/>
</dbReference>
<keyword evidence="3" id="KW-0472">Membrane</keyword>
<evidence type="ECO:0000256" key="3">
    <source>
        <dbReference type="SAM" id="Phobius"/>
    </source>
</evidence>